<evidence type="ECO:0000313" key="2">
    <source>
        <dbReference type="EMBL" id="GMS87459.1"/>
    </source>
</evidence>
<protein>
    <submittedName>
        <fullName evidence="2">Uncharacterized protein</fullName>
    </submittedName>
</protein>
<comment type="caution">
    <text evidence="2">The sequence shown here is derived from an EMBL/GenBank/DDBJ whole genome shotgun (WGS) entry which is preliminary data.</text>
</comment>
<sequence length="229" mass="25646">AGSTPARSPPTPAAPAGRRFPSSATSQFANGVTIPGGVKRHISLCTDAALANWTSPKSSDPILSLEEVYAQTLVTQPFVIPVDWHVSSSRPPKPRGSAADYVDRFRTLLRFFKPQDLPGVDMWTFDSYEANDEYTATKRDGVEMFRDREVERVVAYCAHQTDPFVLVKLVPENNKESRVRDIIRAVHCHLAVFLFPKKFVEYTGRMIRLSTDYQAADDPYDRSAAPHFV</sequence>
<organism evidence="2 3">
    <name type="scientific">Pristionchus entomophagus</name>
    <dbReference type="NCBI Taxonomy" id="358040"/>
    <lineage>
        <taxon>Eukaryota</taxon>
        <taxon>Metazoa</taxon>
        <taxon>Ecdysozoa</taxon>
        <taxon>Nematoda</taxon>
        <taxon>Chromadorea</taxon>
        <taxon>Rhabditida</taxon>
        <taxon>Rhabditina</taxon>
        <taxon>Diplogasteromorpha</taxon>
        <taxon>Diplogasteroidea</taxon>
        <taxon>Neodiplogasteridae</taxon>
        <taxon>Pristionchus</taxon>
    </lineage>
</organism>
<dbReference type="EMBL" id="BTSX01000003">
    <property type="protein sequence ID" value="GMS87459.1"/>
    <property type="molecule type" value="Genomic_DNA"/>
</dbReference>
<proteinExistence type="predicted"/>
<reference evidence="2" key="1">
    <citation type="submission" date="2023-10" db="EMBL/GenBank/DDBJ databases">
        <title>Genome assembly of Pristionchus species.</title>
        <authorList>
            <person name="Yoshida K."/>
            <person name="Sommer R.J."/>
        </authorList>
    </citation>
    <scope>NUCLEOTIDE SEQUENCE</scope>
    <source>
        <strain evidence="2">RS0144</strain>
    </source>
</reference>
<gene>
    <name evidence="2" type="ORF">PENTCL1PPCAC_9634</name>
</gene>
<name>A0AAV5T4K3_9BILA</name>
<evidence type="ECO:0000313" key="3">
    <source>
        <dbReference type="Proteomes" id="UP001432027"/>
    </source>
</evidence>
<keyword evidence="3" id="KW-1185">Reference proteome</keyword>
<feature type="region of interest" description="Disordered" evidence="1">
    <location>
        <begin position="1"/>
        <end position="26"/>
    </location>
</feature>
<feature type="non-terminal residue" evidence="2">
    <location>
        <position position="1"/>
    </location>
</feature>
<dbReference type="AlphaFoldDB" id="A0AAV5T4K3"/>
<dbReference type="Proteomes" id="UP001432027">
    <property type="component" value="Unassembled WGS sequence"/>
</dbReference>
<accession>A0AAV5T4K3</accession>
<evidence type="ECO:0000256" key="1">
    <source>
        <dbReference type="SAM" id="MobiDB-lite"/>
    </source>
</evidence>